<evidence type="ECO:0000259" key="4">
    <source>
        <dbReference type="PROSITE" id="PS51720"/>
    </source>
</evidence>
<sequence length="203" mass="22857">RIVVLGKTGAGKSSTCNTILGEAVFKIDHSANAGTSECTAETRSVSGRNVTLIDTPGFFDPGKSEEELRAEIAKCIIECAPGPHAFLIFLQVNKFTEQEKQVIVKIQNTFFEEAFKYAAVVFTHGDQLPERQKIEDFVQQNKDLRELVEKCGGRCHVIDNKYWNNQQDEYRSNQFQVAELLNTVEKIVEENNGGCYTNEMLQE</sequence>
<evidence type="ECO:0000313" key="6">
    <source>
        <dbReference type="Proteomes" id="UP001314229"/>
    </source>
</evidence>
<keyword evidence="6" id="KW-1185">Reference proteome</keyword>
<dbReference type="PROSITE" id="PS51720">
    <property type="entry name" value="G_AIG1"/>
    <property type="match status" value="1"/>
</dbReference>
<dbReference type="PANTHER" id="PTHR10903">
    <property type="entry name" value="GTPASE, IMAP FAMILY MEMBER-RELATED"/>
    <property type="match status" value="1"/>
</dbReference>
<accession>A0AAV1QG45</accession>
<comment type="similarity">
    <text evidence="1">Belongs to the TRAFAC class TrmE-Era-EngA-EngB-Septin-like GTPase superfamily. AIG1/Toc34/Toc159-like paraseptin GTPase family. IAN subfamily.</text>
</comment>
<dbReference type="InterPro" id="IPR027417">
    <property type="entry name" value="P-loop_NTPase"/>
</dbReference>
<dbReference type="CDD" id="cd01852">
    <property type="entry name" value="AIG1"/>
    <property type="match status" value="1"/>
</dbReference>
<evidence type="ECO:0000313" key="5">
    <source>
        <dbReference type="EMBL" id="CAK6982409.1"/>
    </source>
</evidence>
<dbReference type="Pfam" id="PF04548">
    <property type="entry name" value="AIG1"/>
    <property type="match status" value="1"/>
</dbReference>
<keyword evidence="3" id="KW-0342">GTP-binding</keyword>
<feature type="non-terminal residue" evidence="5">
    <location>
        <position position="1"/>
    </location>
</feature>
<dbReference type="PANTHER" id="PTHR10903:SF62">
    <property type="entry name" value="GTPASE IMAP FAMILY MEMBER 4-LIKE-RELATED"/>
    <property type="match status" value="1"/>
</dbReference>
<keyword evidence="2" id="KW-0547">Nucleotide-binding</keyword>
<gene>
    <name evidence="5" type="ORF">FSCOSCO3_A031001</name>
</gene>
<dbReference type="FunFam" id="3.40.50.300:FF:000366">
    <property type="entry name" value="GTPase, IMAP family member 2"/>
    <property type="match status" value="1"/>
</dbReference>
<dbReference type="AlphaFoldDB" id="A0AAV1QG45"/>
<dbReference type="Proteomes" id="UP001314229">
    <property type="component" value="Unassembled WGS sequence"/>
</dbReference>
<dbReference type="InterPro" id="IPR006703">
    <property type="entry name" value="G_AIG1"/>
</dbReference>
<evidence type="ECO:0000256" key="2">
    <source>
        <dbReference type="ARBA" id="ARBA00022741"/>
    </source>
</evidence>
<feature type="domain" description="AIG1-type G" evidence="4">
    <location>
        <begin position="1"/>
        <end position="203"/>
    </location>
</feature>
<name>A0AAV1QG45_SCOSC</name>
<feature type="non-terminal residue" evidence="5">
    <location>
        <position position="203"/>
    </location>
</feature>
<dbReference type="Gene3D" id="3.40.50.300">
    <property type="entry name" value="P-loop containing nucleotide triphosphate hydrolases"/>
    <property type="match status" value="1"/>
</dbReference>
<dbReference type="InterPro" id="IPR045058">
    <property type="entry name" value="GIMA/IAN/Toc"/>
</dbReference>
<evidence type="ECO:0000256" key="1">
    <source>
        <dbReference type="ARBA" id="ARBA00008535"/>
    </source>
</evidence>
<dbReference type="EMBL" id="CAWUFR010001011">
    <property type="protein sequence ID" value="CAK6982409.1"/>
    <property type="molecule type" value="Genomic_DNA"/>
</dbReference>
<protein>
    <submittedName>
        <fullName evidence="5">GTPase IMAP family member 7-like</fullName>
    </submittedName>
</protein>
<comment type="caution">
    <text evidence="5">The sequence shown here is derived from an EMBL/GenBank/DDBJ whole genome shotgun (WGS) entry which is preliminary data.</text>
</comment>
<organism evidence="5 6">
    <name type="scientific">Scomber scombrus</name>
    <name type="common">Atlantic mackerel</name>
    <name type="synonym">Scomber vernalis</name>
    <dbReference type="NCBI Taxonomy" id="13677"/>
    <lineage>
        <taxon>Eukaryota</taxon>
        <taxon>Metazoa</taxon>
        <taxon>Chordata</taxon>
        <taxon>Craniata</taxon>
        <taxon>Vertebrata</taxon>
        <taxon>Euteleostomi</taxon>
        <taxon>Actinopterygii</taxon>
        <taxon>Neopterygii</taxon>
        <taxon>Teleostei</taxon>
        <taxon>Neoteleostei</taxon>
        <taxon>Acanthomorphata</taxon>
        <taxon>Pelagiaria</taxon>
        <taxon>Scombriformes</taxon>
        <taxon>Scombridae</taxon>
        <taxon>Scomber</taxon>
    </lineage>
</organism>
<dbReference type="GO" id="GO:0005525">
    <property type="term" value="F:GTP binding"/>
    <property type="evidence" value="ECO:0007669"/>
    <property type="project" value="UniProtKB-KW"/>
</dbReference>
<proteinExistence type="inferred from homology"/>
<evidence type="ECO:0000256" key="3">
    <source>
        <dbReference type="ARBA" id="ARBA00023134"/>
    </source>
</evidence>
<dbReference type="SUPFAM" id="SSF52540">
    <property type="entry name" value="P-loop containing nucleoside triphosphate hydrolases"/>
    <property type="match status" value="1"/>
</dbReference>
<reference evidence="5 6" key="1">
    <citation type="submission" date="2024-01" db="EMBL/GenBank/DDBJ databases">
        <authorList>
            <person name="Alioto T."/>
            <person name="Alioto T."/>
            <person name="Gomez Garrido J."/>
        </authorList>
    </citation>
    <scope>NUCLEOTIDE SEQUENCE [LARGE SCALE GENOMIC DNA]</scope>
</reference>